<dbReference type="Gene3D" id="6.10.250.690">
    <property type="match status" value="1"/>
</dbReference>
<feature type="DNA-binding region" description="OmpR/PhoB-type" evidence="7">
    <location>
        <begin position="122"/>
        <end position="220"/>
    </location>
</feature>
<evidence type="ECO:0000259" key="9">
    <source>
        <dbReference type="PROSITE" id="PS51755"/>
    </source>
</evidence>
<evidence type="ECO:0000256" key="4">
    <source>
        <dbReference type="ARBA" id="ARBA00023125"/>
    </source>
</evidence>
<keyword evidence="4 7" id="KW-0238">DNA-binding</keyword>
<evidence type="ECO:0000259" key="8">
    <source>
        <dbReference type="PROSITE" id="PS50110"/>
    </source>
</evidence>
<dbReference type="GO" id="GO:0006355">
    <property type="term" value="P:regulation of DNA-templated transcription"/>
    <property type="evidence" value="ECO:0007669"/>
    <property type="project" value="InterPro"/>
</dbReference>
<organism evidence="10 11">
    <name type="scientific">Bosea psychrotolerans</name>
    <dbReference type="NCBI Taxonomy" id="1871628"/>
    <lineage>
        <taxon>Bacteria</taxon>
        <taxon>Pseudomonadati</taxon>
        <taxon>Pseudomonadota</taxon>
        <taxon>Alphaproteobacteria</taxon>
        <taxon>Hyphomicrobiales</taxon>
        <taxon>Boseaceae</taxon>
        <taxon>Bosea</taxon>
    </lineage>
</organism>
<dbReference type="InterPro" id="IPR001789">
    <property type="entry name" value="Sig_transdc_resp-reg_receiver"/>
</dbReference>
<dbReference type="InterPro" id="IPR036388">
    <property type="entry name" value="WH-like_DNA-bd_sf"/>
</dbReference>
<dbReference type="Pfam" id="PF00486">
    <property type="entry name" value="Trans_reg_C"/>
    <property type="match status" value="1"/>
</dbReference>
<evidence type="ECO:0000313" key="11">
    <source>
        <dbReference type="Proteomes" id="UP000236919"/>
    </source>
</evidence>
<dbReference type="EMBL" id="PQFZ01000038">
    <property type="protein sequence ID" value="POR45240.1"/>
    <property type="molecule type" value="Genomic_DNA"/>
</dbReference>
<dbReference type="InterPro" id="IPR001867">
    <property type="entry name" value="OmpR/PhoB-type_DNA-bd"/>
</dbReference>
<dbReference type="CDD" id="cd17624">
    <property type="entry name" value="REC_OmpR_PmrA-like"/>
    <property type="match status" value="1"/>
</dbReference>
<evidence type="ECO:0000256" key="6">
    <source>
        <dbReference type="PROSITE-ProRule" id="PRU00169"/>
    </source>
</evidence>
<dbReference type="GO" id="GO:0005829">
    <property type="term" value="C:cytosol"/>
    <property type="evidence" value="ECO:0007669"/>
    <property type="project" value="TreeGrafter"/>
</dbReference>
<dbReference type="Pfam" id="PF00072">
    <property type="entry name" value="Response_reg"/>
    <property type="match status" value="1"/>
</dbReference>
<evidence type="ECO:0000256" key="5">
    <source>
        <dbReference type="ARBA" id="ARBA00023163"/>
    </source>
</evidence>
<proteinExistence type="predicted"/>
<protein>
    <submittedName>
        <fullName evidence="10">Two-component system response regulator TctD</fullName>
    </submittedName>
</protein>
<dbReference type="SMART" id="SM00862">
    <property type="entry name" value="Trans_reg_C"/>
    <property type="match status" value="1"/>
</dbReference>
<dbReference type="Gene3D" id="1.10.10.10">
    <property type="entry name" value="Winged helix-like DNA-binding domain superfamily/Winged helix DNA-binding domain"/>
    <property type="match status" value="1"/>
</dbReference>
<dbReference type="InterPro" id="IPR039420">
    <property type="entry name" value="WalR-like"/>
</dbReference>
<comment type="caution">
    <text evidence="10">The sequence shown here is derived from an EMBL/GenBank/DDBJ whole genome shotgun (WGS) entry which is preliminary data.</text>
</comment>
<feature type="domain" description="Response regulatory" evidence="8">
    <location>
        <begin position="2"/>
        <end position="116"/>
    </location>
</feature>
<dbReference type="CDD" id="cd00383">
    <property type="entry name" value="trans_reg_C"/>
    <property type="match status" value="1"/>
</dbReference>
<dbReference type="RefSeq" id="WP_103721603.1">
    <property type="nucleotide sequence ID" value="NZ_PQFZ01000038.1"/>
</dbReference>
<dbReference type="OrthoDB" id="9802426at2"/>
<evidence type="ECO:0000256" key="7">
    <source>
        <dbReference type="PROSITE-ProRule" id="PRU01091"/>
    </source>
</evidence>
<accession>A0A2S4LS48</accession>
<dbReference type="GO" id="GO:0032993">
    <property type="term" value="C:protein-DNA complex"/>
    <property type="evidence" value="ECO:0007669"/>
    <property type="project" value="TreeGrafter"/>
</dbReference>
<dbReference type="Gene3D" id="3.40.50.2300">
    <property type="match status" value="1"/>
</dbReference>
<feature type="domain" description="OmpR/PhoB-type" evidence="9">
    <location>
        <begin position="122"/>
        <end position="220"/>
    </location>
</feature>
<dbReference type="FunFam" id="3.40.50.2300:FF:000002">
    <property type="entry name" value="DNA-binding response regulator PhoP"/>
    <property type="match status" value="1"/>
</dbReference>
<dbReference type="PROSITE" id="PS50110">
    <property type="entry name" value="RESPONSE_REGULATORY"/>
    <property type="match status" value="1"/>
</dbReference>
<dbReference type="GO" id="GO:0000976">
    <property type="term" value="F:transcription cis-regulatory region binding"/>
    <property type="evidence" value="ECO:0007669"/>
    <property type="project" value="TreeGrafter"/>
</dbReference>
<sequence length="223" mass="24808">MRILLVEDNRELSDWLGRLLRKSRYVVDCVHDGADADAALSTQHYDVIILDMGLPQMSGLEVLQRFRSRRGLTPVIILTANDAVTSRIAGLDAGADDYLVKPFDPDELEARIRAQLRRRQNDKTLRVVFGTLELETNTRQFLLAGDALSLTQREHAVLETLILASGRVVSKAALSETVFGLDDDASSNAIEIYVHRVRKKLEGRGVAIGTLRGLGYALRRQDA</sequence>
<reference evidence="10 11" key="1">
    <citation type="submission" date="2018-01" db="EMBL/GenBank/DDBJ databases">
        <title>Genomic Encyclopedia of Type Strains, Phase III (KMG-III): the genomes of soil and plant-associated and newly described type strains.</title>
        <authorList>
            <person name="Whitman W."/>
        </authorList>
    </citation>
    <scope>NUCLEOTIDE SEQUENCE [LARGE SCALE GENOMIC DNA]</scope>
    <source>
        <strain evidence="10 11">1131</strain>
    </source>
</reference>
<keyword evidence="3" id="KW-0805">Transcription regulation</keyword>
<dbReference type="GO" id="GO:0000156">
    <property type="term" value="F:phosphorelay response regulator activity"/>
    <property type="evidence" value="ECO:0007669"/>
    <property type="project" value="TreeGrafter"/>
</dbReference>
<dbReference type="PANTHER" id="PTHR48111:SF67">
    <property type="entry name" value="TRANSCRIPTIONAL REGULATORY PROTEIN TCTD"/>
    <property type="match status" value="1"/>
</dbReference>
<dbReference type="InterPro" id="IPR011006">
    <property type="entry name" value="CheY-like_superfamily"/>
</dbReference>
<dbReference type="SUPFAM" id="SSF52172">
    <property type="entry name" value="CheY-like"/>
    <property type="match status" value="1"/>
</dbReference>
<gene>
    <name evidence="10" type="ORF">CYD53_13812</name>
</gene>
<dbReference type="PANTHER" id="PTHR48111">
    <property type="entry name" value="REGULATOR OF RPOS"/>
    <property type="match status" value="1"/>
</dbReference>
<keyword evidence="2" id="KW-0902">Two-component regulatory system</keyword>
<evidence type="ECO:0000256" key="2">
    <source>
        <dbReference type="ARBA" id="ARBA00023012"/>
    </source>
</evidence>
<feature type="modified residue" description="4-aspartylphosphate" evidence="6">
    <location>
        <position position="51"/>
    </location>
</feature>
<name>A0A2S4LS48_9HYPH</name>
<dbReference type="PROSITE" id="PS51755">
    <property type="entry name" value="OMPR_PHOB"/>
    <property type="match status" value="1"/>
</dbReference>
<evidence type="ECO:0000256" key="3">
    <source>
        <dbReference type="ARBA" id="ARBA00023015"/>
    </source>
</evidence>
<dbReference type="Proteomes" id="UP000236919">
    <property type="component" value="Unassembled WGS sequence"/>
</dbReference>
<dbReference type="SMART" id="SM00448">
    <property type="entry name" value="REC"/>
    <property type="match status" value="1"/>
</dbReference>
<keyword evidence="1 6" id="KW-0597">Phosphoprotein</keyword>
<evidence type="ECO:0000313" key="10">
    <source>
        <dbReference type="EMBL" id="POR45240.1"/>
    </source>
</evidence>
<keyword evidence="5" id="KW-0804">Transcription</keyword>
<dbReference type="AlphaFoldDB" id="A0A2S4LS48"/>
<evidence type="ECO:0000256" key="1">
    <source>
        <dbReference type="ARBA" id="ARBA00022553"/>
    </source>
</evidence>
<keyword evidence="11" id="KW-1185">Reference proteome</keyword>